<keyword evidence="3" id="KW-1185">Reference proteome</keyword>
<proteinExistence type="predicted"/>
<organism evidence="2 3">
    <name type="scientific">Coniosporium apollinis</name>
    <dbReference type="NCBI Taxonomy" id="61459"/>
    <lineage>
        <taxon>Eukaryota</taxon>
        <taxon>Fungi</taxon>
        <taxon>Dikarya</taxon>
        <taxon>Ascomycota</taxon>
        <taxon>Pezizomycotina</taxon>
        <taxon>Dothideomycetes</taxon>
        <taxon>Dothideomycetes incertae sedis</taxon>
        <taxon>Coniosporium</taxon>
    </lineage>
</organism>
<name>A0ABQ9P0W2_9PEZI</name>
<sequence length="119" mass="13666">MEGQSNLSQFYGAKYEEAHLPLFYRAGCHLMLAAGEENYVYHAEQALRYYEEMLRNSPDHEDYSRLVDHARSVLEQARSDQVNEIEVEVEADEEDEEGEEDTAAGASQSEETTERAQEQ</sequence>
<evidence type="ECO:0000313" key="3">
    <source>
        <dbReference type="Proteomes" id="UP001172684"/>
    </source>
</evidence>
<protein>
    <submittedName>
        <fullName evidence="2">Uncharacterized protein</fullName>
    </submittedName>
</protein>
<gene>
    <name evidence="2" type="ORF">H2201_003070</name>
</gene>
<reference evidence="2" key="1">
    <citation type="submission" date="2022-10" db="EMBL/GenBank/DDBJ databases">
        <title>Culturing micro-colonial fungi from biological soil crusts in the Mojave desert and describing Neophaeococcomyces mojavensis, and introducing the new genera and species Taxawa tesnikishii.</title>
        <authorList>
            <person name="Kurbessoian T."/>
            <person name="Stajich J.E."/>
        </authorList>
    </citation>
    <scope>NUCLEOTIDE SEQUENCE</scope>
    <source>
        <strain evidence="2">TK_1</strain>
    </source>
</reference>
<accession>A0ABQ9P0W2</accession>
<dbReference type="EMBL" id="JAPDRL010000016">
    <property type="protein sequence ID" value="KAJ9666936.1"/>
    <property type="molecule type" value="Genomic_DNA"/>
</dbReference>
<dbReference type="Proteomes" id="UP001172684">
    <property type="component" value="Unassembled WGS sequence"/>
</dbReference>
<feature type="region of interest" description="Disordered" evidence="1">
    <location>
        <begin position="78"/>
        <end position="119"/>
    </location>
</feature>
<evidence type="ECO:0000256" key="1">
    <source>
        <dbReference type="SAM" id="MobiDB-lite"/>
    </source>
</evidence>
<comment type="caution">
    <text evidence="2">The sequence shown here is derived from an EMBL/GenBank/DDBJ whole genome shotgun (WGS) entry which is preliminary data.</text>
</comment>
<evidence type="ECO:0000313" key="2">
    <source>
        <dbReference type="EMBL" id="KAJ9666936.1"/>
    </source>
</evidence>
<feature type="compositionally biased region" description="Acidic residues" evidence="1">
    <location>
        <begin position="83"/>
        <end position="102"/>
    </location>
</feature>